<evidence type="ECO:0000259" key="3">
    <source>
        <dbReference type="PROSITE" id="PS50822"/>
    </source>
</evidence>
<dbReference type="Pfam" id="PF02170">
    <property type="entry name" value="PAZ"/>
    <property type="match status" value="1"/>
</dbReference>
<feature type="domain" description="Piwi" evidence="3">
    <location>
        <begin position="511"/>
        <end position="812"/>
    </location>
</feature>
<dbReference type="Gene3D" id="3.40.50.2300">
    <property type="match status" value="1"/>
</dbReference>
<dbReference type="SMART" id="SM00949">
    <property type="entry name" value="PAZ"/>
    <property type="match status" value="1"/>
</dbReference>
<dbReference type="Pfam" id="PF08699">
    <property type="entry name" value="ArgoL1"/>
    <property type="match status" value="1"/>
</dbReference>
<dbReference type="InterPro" id="IPR032474">
    <property type="entry name" value="Argonaute_N"/>
</dbReference>
<feature type="domain" description="PAZ" evidence="2">
    <location>
        <begin position="229"/>
        <end position="336"/>
    </location>
</feature>
<evidence type="ECO:0000256" key="1">
    <source>
        <dbReference type="RuleBase" id="RU361178"/>
    </source>
</evidence>
<dbReference type="SMART" id="SM00950">
    <property type="entry name" value="Piwi"/>
    <property type="match status" value="1"/>
</dbReference>
<dbReference type="Pfam" id="PF16486">
    <property type="entry name" value="ArgoN"/>
    <property type="match status" value="1"/>
</dbReference>
<proteinExistence type="inferred from homology"/>
<dbReference type="InterPro" id="IPR003100">
    <property type="entry name" value="PAZ_dom"/>
</dbReference>
<dbReference type="EMBL" id="JAAAIP010000221">
    <property type="protein sequence ID" value="KAG0322099.1"/>
    <property type="molecule type" value="Genomic_DNA"/>
</dbReference>
<evidence type="ECO:0008006" key="6">
    <source>
        <dbReference type="Google" id="ProtNLM"/>
    </source>
</evidence>
<dbReference type="GO" id="GO:0003723">
    <property type="term" value="F:RNA binding"/>
    <property type="evidence" value="ECO:0007669"/>
    <property type="project" value="InterPro"/>
</dbReference>
<dbReference type="PROSITE" id="PS50822">
    <property type="entry name" value="PIWI"/>
    <property type="match status" value="1"/>
</dbReference>
<dbReference type="Pfam" id="PF02171">
    <property type="entry name" value="Piwi"/>
    <property type="match status" value="1"/>
</dbReference>
<gene>
    <name evidence="4" type="ORF">BGZ99_003520</name>
</gene>
<comment type="caution">
    <text evidence="4">The sequence shown here is derived from an EMBL/GenBank/DDBJ whole genome shotgun (WGS) entry which is preliminary data.</text>
</comment>
<comment type="similarity">
    <text evidence="1">Belongs to the argonaute family.</text>
</comment>
<dbReference type="OrthoDB" id="10252740at2759"/>
<dbReference type="SMART" id="SM01163">
    <property type="entry name" value="DUF1785"/>
    <property type="match status" value="1"/>
</dbReference>
<dbReference type="InterPro" id="IPR012337">
    <property type="entry name" value="RNaseH-like_sf"/>
</dbReference>
<dbReference type="InterPro" id="IPR036397">
    <property type="entry name" value="RNaseH_sf"/>
</dbReference>
<reference evidence="4" key="1">
    <citation type="journal article" date="2020" name="Fungal Divers.">
        <title>Resolving the Mortierellaceae phylogeny through synthesis of multi-gene phylogenetics and phylogenomics.</title>
        <authorList>
            <person name="Vandepol N."/>
            <person name="Liber J."/>
            <person name="Desiro A."/>
            <person name="Na H."/>
            <person name="Kennedy M."/>
            <person name="Barry K."/>
            <person name="Grigoriev I.V."/>
            <person name="Miller A.N."/>
            <person name="O'Donnell K."/>
            <person name="Stajich J.E."/>
            <person name="Bonito G."/>
        </authorList>
    </citation>
    <scope>NUCLEOTIDE SEQUENCE</scope>
    <source>
        <strain evidence="4">REB-010B</strain>
    </source>
</reference>
<dbReference type="Pfam" id="PF16488">
    <property type="entry name" value="ArgoL2"/>
    <property type="match status" value="1"/>
</dbReference>
<dbReference type="InterPro" id="IPR032472">
    <property type="entry name" value="ArgoL2"/>
</dbReference>
<dbReference type="InterPro" id="IPR014811">
    <property type="entry name" value="ArgoL1"/>
</dbReference>
<dbReference type="InterPro" id="IPR045246">
    <property type="entry name" value="Piwi_ago-like"/>
</dbReference>
<dbReference type="InterPro" id="IPR003165">
    <property type="entry name" value="Piwi"/>
</dbReference>
<organism evidence="4 5">
    <name type="scientific">Dissophora globulifera</name>
    <dbReference type="NCBI Taxonomy" id="979702"/>
    <lineage>
        <taxon>Eukaryota</taxon>
        <taxon>Fungi</taxon>
        <taxon>Fungi incertae sedis</taxon>
        <taxon>Mucoromycota</taxon>
        <taxon>Mortierellomycotina</taxon>
        <taxon>Mortierellomycetes</taxon>
        <taxon>Mortierellales</taxon>
        <taxon>Mortierellaceae</taxon>
        <taxon>Dissophora</taxon>
    </lineage>
</organism>
<dbReference type="Gene3D" id="3.30.420.10">
    <property type="entry name" value="Ribonuclease H-like superfamily/Ribonuclease H"/>
    <property type="match status" value="1"/>
</dbReference>
<dbReference type="Gene3D" id="2.170.260.10">
    <property type="entry name" value="paz domain"/>
    <property type="match status" value="1"/>
</dbReference>
<evidence type="ECO:0000259" key="2">
    <source>
        <dbReference type="PROSITE" id="PS50821"/>
    </source>
</evidence>
<evidence type="ECO:0000313" key="4">
    <source>
        <dbReference type="EMBL" id="KAG0322099.1"/>
    </source>
</evidence>
<dbReference type="InterPro" id="IPR032473">
    <property type="entry name" value="Argonaute_Mid_dom"/>
</dbReference>
<sequence>MSGLKLTPYVKRPAVGTKGQEIAVRANFFEVNKLPDVVVHHYDVTVTPDVPPPVNRKIFEQFIITFGNTDLAGARPVYDGRKSLFSPKDLKFDSKTFDIVIDTDVQPNAKRPVPVFKMKVKKVATINLEELHRFLQGKSALTNNVLTGIQALDILIRHKPGLLYSTVGRSFFTPDGKQPLDGALEVWRGFYQSARPTVGKMMINVDISATAFFQSGSLLEIIVKILRLRTPDDLRRTSPPLNWSKVEKTIKGLRITVRHRERAKRTFKIFKLTQTSARDTKFKLETTKDGKTTTSDMSVEQYFQRTYNIRLQYPTLPCVLVGRTAAVPLEVCSLVEGQRYPKKLDERQTADMIKFTCQPPHVRANIIKEGLRILNYANNEFLKDFGMKISTEMATVKGRILPAPTVSYHPSSKDANFVPVGGAWNLQGKKVAQGTTLGSWGVIVFSNERDNPPDVIKAFIRELVITCSDTGMTIPNKSPPIIYSNPHGNIENALRQIWQRAGDTVKSKPQLIMCILPNTGVPLYAEIKRVTDTVIGVSSQCIQSRHTKMAKKQYCANVCLKINVKLGGMNSHLAKGMLPILAAKPTILFGADVSHPPPGDDVRPSIASLVGSMDAHASRYAASVRVQAARTETVADLSDMAKELLKAFYQTCGRKPERIVFYRDGVSEGQFKEVLETEVQAIKAACVSLDANYKPAITFIVVQKRHHARFFPIKPQDGDRGGNCKPGLVVDTNIVHPFEFDFYLQSHAGLLGTSRPAHYCVLYDDNKFSSDDLQDFSYKLCHLYARCTRTVSMVPPAYYAHLVAARARFHSKGEQWSDNASTESSTTGAASSYSNVKPDLAKVMWFM</sequence>
<dbReference type="Pfam" id="PF16487">
    <property type="entry name" value="ArgoMid"/>
    <property type="match status" value="1"/>
</dbReference>
<dbReference type="Proteomes" id="UP000738325">
    <property type="component" value="Unassembled WGS sequence"/>
</dbReference>
<keyword evidence="5" id="KW-1185">Reference proteome</keyword>
<dbReference type="CDD" id="cd02846">
    <property type="entry name" value="PAZ_argonaute_like"/>
    <property type="match status" value="1"/>
</dbReference>
<protein>
    <recommendedName>
        <fullName evidence="6">Piwi-domain-containing protein</fullName>
    </recommendedName>
</protein>
<accession>A0A9P6UV12</accession>
<dbReference type="AlphaFoldDB" id="A0A9P6UV12"/>
<dbReference type="SUPFAM" id="SSF101690">
    <property type="entry name" value="PAZ domain"/>
    <property type="match status" value="1"/>
</dbReference>
<dbReference type="InterPro" id="IPR036085">
    <property type="entry name" value="PAZ_dom_sf"/>
</dbReference>
<dbReference type="SUPFAM" id="SSF53098">
    <property type="entry name" value="Ribonuclease H-like"/>
    <property type="match status" value="1"/>
</dbReference>
<name>A0A9P6UV12_9FUNG</name>
<evidence type="ECO:0000313" key="5">
    <source>
        <dbReference type="Proteomes" id="UP000738325"/>
    </source>
</evidence>
<dbReference type="PROSITE" id="PS50821">
    <property type="entry name" value="PAZ"/>
    <property type="match status" value="1"/>
</dbReference>
<dbReference type="CDD" id="cd04657">
    <property type="entry name" value="Piwi_ago-like"/>
    <property type="match status" value="1"/>
</dbReference>
<dbReference type="PANTHER" id="PTHR22891">
    <property type="entry name" value="EUKARYOTIC TRANSLATION INITIATION FACTOR 2C"/>
    <property type="match status" value="1"/>
</dbReference>